<evidence type="ECO:0008006" key="3">
    <source>
        <dbReference type="Google" id="ProtNLM"/>
    </source>
</evidence>
<dbReference type="AlphaFoldDB" id="A0A6C0BYL0"/>
<proteinExistence type="predicted"/>
<sequence>MSTQTIVLGIIIVIILYVLYLYYFGDSSKKSLVGMHDATTPSLVSAGSMPPGASVNYTFSIWVYVSDWNYGIGKFKPIFVRGQKTADLEDPPFCPMVKFDKNLNNIVIEQAVYSKGSETPKLEQATLENVPLQKWTNIIMSINNRALDIYLDGKLIKTKYFDGVPMVNSEADLVLTPNSSGNSEYADGFKGYTAKFMYYARSVNPREAYEIYQEGYGSNWLSDLFNKYKIKIAFMKDQEELNSFEI</sequence>
<accession>A0A6C0BYL0</accession>
<evidence type="ECO:0000313" key="2">
    <source>
        <dbReference type="EMBL" id="QHS97437.1"/>
    </source>
</evidence>
<name>A0A6C0BYL0_9ZZZZ</name>
<organism evidence="2">
    <name type="scientific">viral metagenome</name>
    <dbReference type="NCBI Taxonomy" id="1070528"/>
    <lineage>
        <taxon>unclassified sequences</taxon>
        <taxon>metagenomes</taxon>
        <taxon>organismal metagenomes</taxon>
    </lineage>
</organism>
<evidence type="ECO:0000256" key="1">
    <source>
        <dbReference type="SAM" id="Phobius"/>
    </source>
</evidence>
<dbReference type="InterPro" id="IPR013320">
    <property type="entry name" value="ConA-like_dom_sf"/>
</dbReference>
<dbReference type="Pfam" id="PF13385">
    <property type="entry name" value="Laminin_G_3"/>
    <property type="match status" value="1"/>
</dbReference>
<protein>
    <recommendedName>
        <fullName evidence="3">Lectin/glucanase superfamily protein</fullName>
    </recommendedName>
</protein>
<feature type="transmembrane region" description="Helical" evidence="1">
    <location>
        <begin position="6"/>
        <end position="25"/>
    </location>
</feature>
<dbReference type="EMBL" id="MN739295">
    <property type="protein sequence ID" value="QHS97437.1"/>
    <property type="molecule type" value="Genomic_DNA"/>
</dbReference>
<keyword evidence="1" id="KW-0812">Transmembrane</keyword>
<keyword evidence="1" id="KW-1133">Transmembrane helix</keyword>
<reference evidence="2" key="1">
    <citation type="journal article" date="2020" name="Nature">
        <title>Giant virus diversity and host interactions through global metagenomics.</title>
        <authorList>
            <person name="Schulz F."/>
            <person name="Roux S."/>
            <person name="Paez-Espino D."/>
            <person name="Jungbluth S."/>
            <person name="Walsh D.A."/>
            <person name="Denef V.J."/>
            <person name="McMahon K.D."/>
            <person name="Konstantinidis K.T."/>
            <person name="Eloe-Fadrosh E.A."/>
            <person name="Kyrpides N.C."/>
            <person name="Woyke T."/>
        </authorList>
    </citation>
    <scope>NUCLEOTIDE SEQUENCE</scope>
    <source>
        <strain evidence="2">GVMAG-M-3300020169-51</strain>
    </source>
</reference>
<dbReference type="SUPFAM" id="SSF49899">
    <property type="entry name" value="Concanavalin A-like lectins/glucanases"/>
    <property type="match status" value="1"/>
</dbReference>
<dbReference type="Gene3D" id="2.60.120.200">
    <property type="match status" value="1"/>
</dbReference>
<keyword evidence="1" id="KW-0472">Membrane</keyword>